<feature type="active site" evidence="10 11">
    <location>
        <position position="175"/>
    </location>
</feature>
<dbReference type="GO" id="GO:0006099">
    <property type="term" value="P:tricarboxylic acid cycle"/>
    <property type="evidence" value="ECO:0007669"/>
    <property type="project" value="InterPro"/>
</dbReference>
<dbReference type="KEGG" id="mhey:H2LOC_017280"/>
<accession>A0A6B8KKQ9</accession>
<dbReference type="InterPro" id="IPR033129">
    <property type="entry name" value="PEPCASE_His_AS"/>
</dbReference>
<dbReference type="PROSITE" id="PS00781">
    <property type="entry name" value="PEPCASE_1"/>
    <property type="match status" value="1"/>
</dbReference>
<keyword evidence="14" id="KW-0670">Pyruvate</keyword>
<feature type="compositionally biased region" description="Low complexity" evidence="13">
    <location>
        <begin position="7"/>
        <end position="22"/>
    </location>
</feature>
<dbReference type="PROSITE" id="PS00393">
    <property type="entry name" value="PEPCASE_2"/>
    <property type="match status" value="1"/>
</dbReference>
<name>A0A6B8KKQ9_9HYPH</name>
<reference evidence="14 15" key="1">
    <citation type="submission" date="2019-11" db="EMBL/GenBank/DDBJ databases">
        <title>The genome sequence of Methylocystis heyeri.</title>
        <authorList>
            <person name="Oshkin I.Y."/>
            <person name="Miroshnikov K."/>
            <person name="Dedysh S.N."/>
        </authorList>
    </citation>
    <scope>NUCLEOTIDE SEQUENCE [LARGE SCALE GENOMIC DNA]</scope>
    <source>
        <strain evidence="14 15">H2</strain>
    </source>
</reference>
<dbReference type="SUPFAM" id="SSF51621">
    <property type="entry name" value="Phosphoenolpyruvate/pyruvate domain"/>
    <property type="match status" value="1"/>
</dbReference>
<dbReference type="PANTHER" id="PTHR30523:SF6">
    <property type="entry name" value="PHOSPHOENOLPYRUVATE CARBOXYLASE"/>
    <property type="match status" value="1"/>
</dbReference>
<evidence type="ECO:0000256" key="10">
    <source>
        <dbReference type="HAMAP-Rule" id="MF_00595"/>
    </source>
</evidence>
<evidence type="ECO:0000256" key="7">
    <source>
        <dbReference type="ARBA" id="ARBA00023239"/>
    </source>
</evidence>
<gene>
    <name evidence="10" type="primary">ppc</name>
    <name evidence="14" type="ORF">H2LOC_017280</name>
</gene>
<comment type="function">
    <text evidence="2 10">Forms oxaloacetate, a four-carbon dicarboxylic acid source for the tricarboxylic acid cycle.</text>
</comment>
<dbReference type="EC" id="4.1.1.31" evidence="4 10"/>
<keyword evidence="15" id="KW-1185">Reference proteome</keyword>
<dbReference type="AlphaFoldDB" id="A0A6B8KKQ9"/>
<evidence type="ECO:0000256" key="2">
    <source>
        <dbReference type="ARBA" id="ARBA00003670"/>
    </source>
</evidence>
<dbReference type="EMBL" id="CP046052">
    <property type="protein sequence ID" value="QGM47300.1"/>
    <property type="molecule type" value="Genomic_DNA"/>
</dbReference>
<dbReference type="Pfam" id="PF00311">
    <property type="entry name" value="PEPcase"/>
    <property type="match status" value="1"/>
</dbReference>
<proteinExistence type="inferred from homology"/>
<dbReference type="InterPro" id="IPR022805">
    <property type="entry name" value="PEP_COase_bac/pln-type"/>
</dbReference>
<dbReference type="RefSeq" id="WP_136497451.1">
    <property type="nucleotide sequence ID" value="NZ_CP046052.1"/>
</dbReference>
<evidence type="ECO:0000256" key="6">
    <source>
        <dbReference type="ARBA" id="ARBA00022842"/>
    </source>
</evidence>
<dbReference type="Gene3D" id="1.20.1440.90">
    <property type="entry name" value="Phosphoenolpyruvate/pyruvate domain"/>
    <property type="match status" value="1"/>
</dbReference>
<dbReference type="HAMAP" id="MF_00595">
    <property type="entry name" value="PEPcase_type1"/>
    <property type="match status" value="1"/>
</dbReference>
<keyword evidence="8 10" id="KW-0120">Carbon dioxide fixation</keyword>
<dbReference type="GO" id="GO:0006107">
    <property type="term" value="P:oxaloacetate metabolic process"/>
    <property type="evidence" value="ECO:0007669"/>
    <property type="project" value="UniProtKB-UniRule"/>
</dbReference>
<evidence type="ECO:0000256" key="13">
    <source>
        <dbReference type="SAM" id="MobiDB-lite"/>
    </source>
</evidence>
<dbReference type="PANTHER" id="PTHR30523">
    <property type="entry name" value="PHOSPHOENOLPYRUVATE CARBOXYLASE"/>
    <property type="match status" value="1"/>
</dbReference>
<dbReference type="Proteomes" id="UP000309061">
    <property type="component" value="Chromosome"/>
</dbReference>
<dbReference type="InterPro" id="IPR021135">
    <property type="entry name" value="PEP_COase"/>
</dbReference>
<evidence type="ECO:0000256" key="3">
    <source>
        <dbReference type="ARBA" id="ARBA00008346"/>
    </source>
</evidence>
<dbReference type="PRINTS" id="PR00150">
    <property type="entry name" value="PEPCARBXLASE"/>
</dbReference>
<dbReference type="GO" id="GO:0000287">
    <property type="term" value="F:magnesium ion binding"/>
    <property type="evidence" value="ECO:0007669"/>
    <property type="project" value="UniProtKB-UniRule"/>
</dbReference>
<feature type="active site" evidence="10 12">
    <location>
        <position position="607"/>
    </location>
</feature>
<comment type="similarity">
    <text evidence="3 10">Belongs to the PEPCase type 1 family.</text>
</comment>
<organism evidence="14 15">
    <name type="scientific">Methylocystis heyeri</name>
    <dbReference type="NCBI Taxonomy" id="391905"/>
    <lineage>
        <taxon>Bacteria</taxon>
        <taxon>Pseudomonadati</taxon>
        <taxon>Pseudomonadota</taxon>
        <taxon>Alphaproteobacteria</taxon>
        <taxon>Hyphomicrobiales</taxon>
        <taxon>Methylocystaceae</taxon>
        <taxon>Methylocystis</taxon>
    </lineage>
</organism>
<sequence>MHVEENSPASPAPAAVVPAPAAEPHRRAEPHKGERGLHDDIRLLGRLLGETVREHEGDEAFERIETIRRLSVAASRHGDAEADCKLDQLLRALSAKEALAVIRAFSYFLHLGNIAEDLHPLQLRARAEASGDRSGLASEPSLARSFSRLRKASIGAGRIAQVLSRAWISPVLTAHPTEVRRKSLLDVEHAIFALLERRENLHSKADLAQNEMQLRARISQMWQTELLRQSRLTVRDEIENTLSYYRATFLREIPHIYADIEQRLEGLRVPPFLRMGAWVGGDRDGNPNVTADSLETALRMQADTALRFYLTEVHQLGAELSISRKYAGATRALEDLAARSGDDNPHRDDEPYRRALIGVYSRLAGTLELLTGGQAQRHALSPGEPYANSWAFLADLVTVDESLRLHHSEVIASQRLEPLIRAVEVFGFHLATVDLRQSSDRHEETIAELLSRARVSPDYAALSEAEKQQLLMRLLADPRPVGLVGQEYSENCASELAIFAKAAQMRKKFGDESIRHYIVSHTETVSDLLEVLLLQKETGMMHGTLDPSDAGVASAELIIVPLFETIEDLRNAAPIMREFYALPGVARLVANSGACQDIMLGYSDSNKDGGIFTSIWELYRASTALAEFFSGLPNITMRLFHGRGGTVGRGGGPSYDAILAQSPGTVKGQIRLTEQGEVIAAKYANPQIGRTQLELLVAATLEATLLSDLQAPEPDFLSAAEKLSQSGMAAYRRMVYETPGFVDYYFGSTPISEIASLNIGSRPASRKPSRRIEDLRAIPWSFSWGQARLALPGWFGFGSAISDFLREDRNERLKLLRRMNQEWPFFRVMLSNIDMILSKTDLSIARHYAGLAPDQDRAREIFAEIEREYNRAIEALEAITGASERLADNPGLAHSLKLRVPYITPLSYLQMELIRRWRSGKTGDDIRQGILMSINGVAAGLRNTG</sequence>
<dbReference type="GO" id="GO:0015977">
    <property type="term" value="P:carbon fixation"/>
    <property type="evidence" value="ECO:0007669"/>
    <property type="project" value="UniProtKB-UniRule"/>
</dbReference>
<feature type="region of interest" description="Disordered" evidence="13">
    <location>
        <begin position="1"/>
        <end position="36"/>
    </location>
</feature>
<dbReference type="InterPro" id="IPR018129">
    <property type="entry name" value="PEP_COase_Lys_AS"/>
</dbReference>
<comment type="cofactor">
    <cofactor evidence="1 10">
        <name>Mg(2+)</name>
        <dbReference type="ChEBI" id="CHEBI:18420"/>
    </cofactor>
</comment>
<evidence type="ECO:0000313" key="14">
    <source>
        <dbReference type="EMBL" id="QGM47300.1"/>
    </source>
</evidence>
<comment type="subunit">
    <text evidence="10">Homotetramer.</text>
</comment>
<dbReference type="InterPro" id="IPR015813">
    <property type="entry name" value="Pyrv/PenolPyrv_kinase-like_dom"/>
</dbReference>
<evidence type="ECO:0000256" key="1">
    <source>
        <dbReference type="ARBA" id="ARBA00001946"/>
    </source>
</evidence>
<keyword evidence="7 10" id="KW-0456">Lyase</keyword>
<evidence type="ECO:0000256" key="5">
    <source>
        <dbReference type="ARBA" id="ARBA00022419"/>
    </source>
</evidence>
<keyword evidence="6 10" id="KW-0460">Magnesium</keyword>
<feature type="compositionally biased region" description="Basic and acidic residues" evidence="13">
    <location>
        <begin position="23"/>
        <end position="36"/>
    </location>
</feature>
<dbReference type="GO" id="GO:0005829">
    <property type="term" value="C:cytosol"/>
    <property type="evidence" value="ECO:0007669"/>
    <property type="project" value="TreeGrafter"/>
</dbReference>
<dbReference type="GO" id="GO:0008964">
    <property type="term" value="F:phosphoenolpyruvate carboxylase activity"/>
    <property type="evidence" value="ECO:0007669"/>
    <property type="project" value="UniProtKB-UniRule"/>
</dbReference>
<evidence type="ECO:0000256" key="11">
    <source>
        <dbReference type="PROSITE-ProRule" id="PRU10111"/>
    </source>
</evidence>
<evidence type="ECO:0000313" key="15">
    <source>
        <dbReference type="Proteomes" id="UP000309061"/>
    </source>
</evidence>
<evidence type="ECO:0000256" key="9">
    <source>
        <dbReference type="ARBA" id="ARBA00048995"/>
    </source>
</evidence>
<comment type="catalytic activity">
    <reaction evidence="9 10">
        <text>oxaloacetate + phosphate = phosphoenolpyruvate + hydrogencarbonate</text>
        <dbReference type="Rhea" id="RHEA:28370"/>
        <dbReference type="ChEBI" id="CHEBI:16452"/>
        <dbReference type="ChEBI" id="CHEBI:17544"/>
        <dbReference type="ChEBI" id="CHEBI:43474"/>
        <dbReference type="ChEBI" id="CHEBI:58702"/>
        <dbReference type="EC" id="4.1.1.31"/>
    </reaction>
</comment>
<dbReference type="OrthoDB" id="9768133at2"/>
<evidence type="ECO:0000256" key="8">
    <source>
        <dbReference type="ARBA" id="ARBA00023300"/>
    </source>
</evidence>
<evidence type="ECO:0000256" key="12">
    <source>
        <dbReference type="PROSITE-ProRule" id="PRU10112"/>
    </source>
</evidence>
<evidence type="ECO:0000256" key="4">
    <source>
        <dbReference type="ARBA" id="ARBA00012305"/>
    </source>
</evidence>
<dbReference type="NCBIfam" id="NF000584">
    <property type="entry name" value="PRK00009.1"/>
    <property type="match status" value="1"/>
</dbReference>
<protein>
    <recommendedName>
        <fullName evidence="5 10">Phosphoenolpyruvate carboxylase</fullName>
        <shortName evidence="10">PEPC</shortName>
        <shortName evidence="10">PEPCase</shortName>
        <ecNumber evidence="4 10">4.1.1.31</ecNumber>
    </recommendedName>
</protein>